<protein>
    <recommendedName>
        <fullName evidence="2">histidine kinase</fullName>
        <ecNumber evidence="2">2.7.13.3</ecNumber>
    </recommendedName>
</protein>
<organism evidence="7 8">
    <name type="scientific">Acinetobacter parvus DSM 16617 = CIP 108168</name>
    <dbReference type="NCBI Taxonomy" id="981333"/>
    <lineage>
        <taxon>Bacteria</taxon>
        <taxon>Pseudomonadati</taxon>
        <taxon>Pseudomonadota</taxon>
        <taxon>Gammaproteobacteria</taxon>
        <taxon>Moraxellales</taxon>
        <taxon>Moraxellaceae</taxon>
        <taxon>Acinetobacter</taxon>
    </lineage>
</organism>
<dbReference type="RefSeq" id="WP_004680981.1">
    <property type="nucleotide sequence ID" value="NZ_AIEB01000014.1"/>
</dbReference>
<dbReference type="EMBL" id="APOM01000012">
    <property type="protein sequence ID" value="ENU37241.1"/>
    <property type="molecule type" value="Genomic_DNA"/>
</dbReference>
<dbReference type="SUPFAM" id="SSF55874">
    <property type="entry name" value="ATPase domain of HSP90 chaperone/DNA topoisomerase II/histidine kinase"/>
    <property type="match status" value="1"/>
</dbReference>
<gene>
    <name evidence="7" type="ORF">F988_00624</name>
</gene>
<name>N8QEP4_9GAMM</name>
<dbReference type="InterPro" id="IPR003594">
    <property type="entry name" value="HATPase_dom"/>
</dbReference>
<keyword evidence="8" id="KW-1185">Reference proteome</keyword>
<proteinExistence type="predicted"/>
<accession>N8QEP4</accession>
<dbReference type="PATRIC" id="fig|981333.9.peg.627"/>
<dbReference type="Pfam" id="PF02518">
    <property type="entry name" value="HATPase_c"/>
    <property type="match status" value="1"/>
</dbReference>
<keyword evidence="4" id="KW-0418">Kinase</keyword>
<dbReference type="GO" id="GO:0000160">
    <property type="term" value="P:phosphorelay signal transduction system"/>
    <property type="evidence" value="ECO:0007669"/>
    <property type="project" value="UniProtKB-KW"/>
</dbReference>
<dbReference type="Gene3D" id="3.30.565.10">
    <property type="entry name" value="Histidine kinase-like ATPase, C-terminal domain"/>
    <property type="match status" value="1"/>
</dbReference>
<reference evidence="7 8" key="1">
    <citation type="submission" date="2013-02" db="EMBL/GenBank/DDBJ databases">
        <title>The Genome Sequence of Acinetobacter parvus CIP 108168.</title>
        <authorList>
            <consortium name="The Broad Institute Genome Sequencing Platform"/>
            <consortium name="The Broad Institute Genome Sequencing Center for Infectious Disease"/>
            <person name="Cerqueira G."/>
            <person name="Feldgarden M."/>
            <person name="Courvalin P."/>
            <person name="Perichon B."/>
            <person name="Grillot-Courvalin C."/>
            <person name="Clermont D."/>
            <person name="Rocha E."/>
            <person name="Yoon E.-J."/>
            <person name="Nemec A."/>
            <person name="Walker B."/>
            <person name="Young S.K."/>
            <person name="Zeng Q."/>
            <person name="Gargeya S."/>
            <person name="Fitzgerald M."/>
            <person name="Haas B."/>
            <person name="Abouelleil A."/>
            <person name="Alvarado L."/>
            <person name="Arachchi H.M."/>
            <person name="Berlin A.M."/>
            <person name="Chapman S.B."/>
            <person name="Dewar J."/>
            <person name="Goldberg J."/>
            <person name="Griggs A."/>
            <person name="Gujja S."/>
            <person name="Hansen M."/>
            <person name="Howarth C."/>
            <person name="Imamovic A."/>
            <person name="Larimer J."/>
            <person name="McCowan C."/>
            <person name="Murphy C."/>
            <person name="Neiman D."/>
            <person name="Pearson M."/>
            <person name="Priest M."/>
            <person name="Roberts A."/>
            <person name="Saif S."/>
            <person name="Shea T."/>
            <person name="Sisk P."/>
            <person name="Sykes S."/>
            <person name="Wortman J."/>
            <person name="Nusbaum C."/>
            <person name="Birren B."/>
        </authorList>
    </citation>
    <scope>NUCLEOTIDE SEQUENCE [LARGE SCALE GENOMIC DNA]</scope>
    <source>
        <strain evidence="7 8">CIP 108168</strain>
    </source>
</reference>
<evidence type="ECO:0000259" key="6">
    <source>
        <dbReference type="Pfam" id="PF02518"/>
    </source>
</evidence>
<keyword evidence="5" id="KW-0902">Two-component regulatory system</keyword>
<dbReference type="PANTHER" id="PTHR24421:SF10">
    <property type="entry name" value="NITRATE_NITRITE SENSOR PROTEIN NARQ"/>
    <property type="match status" value="1"/>
</dbReference>
<evidence type="ECO:0000256" key="4">
    <source>
        <dbReference type="ARBA" id="ARBA00022777"/>
    </source>
</evidence>
<feature type="domain" description="Histidine kinase/HSP90-like ATPase" evidence="6">
    <location>
        <begin position="31"/>
        <end position="119"/>
    </location>
</feature>
<dbReference type="EC" id="2.7.13.3" evidence="2"/>
<sequence length="119" mass="13314">MTRLQSCGIELNWQQNLGDVPITLSYAQYRHYISVLREIISNIMKYANAQSVIIEISLVDSQLVSVICDDGNGFDGETNQSEGNGLKNLRERATELSATLHFQSLPEVKGSRVELIFPL</sequence>
<comment type="catalytic activity">
    <reaction evidence="1">
        <text>ATP + protein L-histidine = ADP + protein N-phospho-L-histidine.</text>
        <dbReference type="EC" id="2.7.13.3"/>
    </reaction>
</comment>
<dbReference type="AlphaFoldDB" id="N8QEP4"/>
<dbReference type="InterPro" id="IPR036890">
    <property type="entry name" value="HATPase_C_sf"/>
</dbReference>
<evidence type="ECO:0000256" key="5">
    <source>
        <dbReference type="ARBA" id="ARBA00023012"/>
    </source>
</evidence>
<keyword evidence="3" id="KW-0808">Transferase</keyword>
<evidence type="ECO:0000313" key="8">
    <source>
        <dbReference type="Proteomes" id="UP000023776"/>
    </source>
</evidence>
<dbReference type="CDD" id="cd16917">
    <property type="entry name" value="HATPase_UhpB-NarQ-NarX-like"/>
    <property type="match status" value="1"/>
</dbReference>
<dbReference type="InterPro" id="IPR050482">
    <property type="entry name" value="Sensor_HK_TwoCompSys"/>
</dbReference>
<comment type="caution">
    <text evidence="7">The sequence shown here is derived from an EMBL/GenBank/DDBJ whole genome shotgun (WGS) entry which is preliminary data.</text>
</comment>
<dbReference type="PANTHER" id="PTHR24421">
    <property type="entry name" value="NITRATE/NITRITE SENSOR PROTEIN NARX-RELATED"/>
    <property type="match status" value="1"/>
</dbReference>
<dbReference type="HOGENOM" id="CLU_2056266_0_0_6"/>
<dbReference type="GO" id="GO:0004673">
    <property type="term" value="F:protein histidine kinase activity"/>
    <property type="evidence" value="ECO:0007669"/>
    <property type="project" value="UniProtKB-EC"/>
</dbReference>
<dbReference type="Proteomes" id="UP000023776">
    <property type="component" value="Unassembled WGS sequence"/>
</dbReference>
<evidence type="ECO:0000256" key="3">
    <source>
        <dbReference type="ARBA" id="ARBA00022679"/>
    </source>
</evidence>
<evidence type="ECO:0000256" key="1">
    <source>
        <dbReference type="ARBA" id="ARBA00000085"/>
    </source>
</evidence>
<dbReference type="GeneID" id="99692272"/>
<evidence type="ECO:0000313" key="7">
    <source>
        <dbReference type="EMBL" id="ENU37241.1"/>
    </source>
</evidence>
<evidence type="ECO:0000256" key="2">
    <source>
        <dbReference type="ARBA" id="ARBA00012438"/>
    </source>
</evidence>